<comment type="similarity">
    <text evidence="2">Belongs to the ABC transporter superfamily.</text>
</comment>
<dbReference type="InterPro" id="IPR051535">
    <property type="entry name" value="Siderophore_ABC-ATPase"/>
</dbReference>
<reference evidence="12" key="1">
    <citation type="journal article" date="2003" name="Plasmid">
        <title>Nucleotide sequence based characterizations of two cryptic plasmids from the marine bacterium Ruegeria isolate PR1b.</title>
        <authorList>
            <person name="Zhong Z."/>
            <person name="Caspi R."/>
            <person name="Helinski D."/>
            <person name="Knauf V."/>
            <person name="Sykes S."/>
            <person name="O'Byrne C."/>
            <person name="Shea T.P."/>
            <person name="Wilkinson J.E."/>
            <person name="DeLoughery C."/>
            <person name="Toukdarian A."/>
        </authorList>
    </citation>
    <scope>NUCLEOTIDE SEQUENCE</scope>
    <source>
        <strain evidence="12">PR1b</strain>
        <plasmid evidence="12">pSD25</plasmid>
    </source>
</reference>
<dbReference type="PANTHER" id="PTHR42771:SF2">
    <property type="entry name" value="IRON(3+)-HYDROXAMATE IMPORT ATP-BINDING PROTEIN FHUC"/>
    <property type="match status" value="1"/>
</dbReference>
<evidence type="ECO:0000256" key="10">
    <source>
        <dbReference type="ARBA" id="ARBA00023136"/>
    </source>
</evidence>
<evidence type="ECO:0000256" key="8">
    <source>
        <dbReference type="ARBA" id="ARBA00023004"/>
    </source>
</evidence>
<dbReference type="SUPFAM" id="SSF52540">
    <property type="entry name" value="P-loop containing nucleoside triphosphate hydrolases"/>
    <property type="match status" value="1"/>
</dbReference>
<organism evidence="12">
    <name type="scientific">Ruegeria sp. PR1b</name>
    <dbReference type="NCBI Taxonomy" id="185588"/>
    <lineage>
        <taxon>Bacteria</taxon>
        <taxon>Pseudomonadati</taxon>
        <taxon>Pseudomonadota</taxon>
        <taxon>Alphaproteobacteria</taxon>
        <taxon>Rhodobacterales</taxon>
        <taxon>Roseobacteraceae</taxon>
        <taxon>Ruegeria</taxon>
    </lineage>
</organism>
<keyword evidence="4" id="KW-1003">Cell membrane</keyword>
<dbReference type="InterPro" id="IPR003439">
    <property type="entry name" value="ABC_transporter-like_ATP-bd"/>
</dbReference>
<proteinExistence type="inferred from homology"/>
<keyword evidence="12" id="KW-0614">Plasmid</keyword>
<sequence>MTLKAENVKLCYGSRTVIEDLNLTLNEGEITALIGPNGCGKSTLLHALAGINAVDGGRVLLDDAPISRIPRRQIAQRLSFLPQNPDTPSDITVRQLIRQGRFVHHGLWKGFNQSDYDAVDAAIEATNLGRKAEEELTTVSGGEKQRAWIATALAQQSDILILDEPTSFLDIGHQVEVLELLFELVKKRGKTAVLAIHDIGQALALADRIIVMQRGEVKFDGNPSTLAQRDIINKVFEIKGTFLNDNASQLPLFFAQMNLQQREKLKVANAEGRIGPRRSESYAATAN</sequence>
<evidence type="ECO:0000259" key="11">
    <source>
        <dbReference type="PROSITE" id="PS50893"/>
    </source>
</evidence>
<name>Q8KVZ2_9RHOB</name>
<keyword evidence="9" id="KW-0406">Ion transport</keyword>
<dbReference type="GO" id="GO:0016887">
    <property type="term" value="F:ATP hydrolysis activity"/>
    <property type="evidence" value="ECO:0007669"/>
    <property type="project" value="InterPro"/>
</dbReference>
<comment type="subcellular location">
    <subcellularLocation>
        <location evidence="1">Cell membrane</location>
        <topology evidence="1">Peripheral membrane protein</topology>
    </subcellularLocation>
</comment>
<dbReference type="PROSITE" id="PS00211">
    <property type="entry name" value="ABC_TRANSPORTER_1"/>
    <property type="match status" value="1"/>
</dbReference>
<evidence type="ECO:0000256" key="1">
    <source>
        <dbReference type="ARBA" id="ARBA00004202"/>
    </source>
</evidence>
<dbReference type="InterPro" id="IPR017871">
    <property type="entry name" value="ABC_transporter-like_CS"/>
</dbReference>
<dbReference type="Gene3D" id="3.40.50.300">
    <property type="entry name" value="P-loop containing nucleotide triphosphate hydrolases"/>
    <property type="match status" value="1"/>
</dbReference>
<dbReference type="PROSITE" id="PS50893">
    <property type="entry name" value="ABC_TRANSPORTER_2"/>
    <property type="match status" value="1"/>
</dbReference>
<feature type="domain" description="ABC transporter" evidence="11">
    <location>
        <begin position="3"/>
        <end position="239"/>
    </location>
</feature>
<evidence type="ECO:0000256" key="4">
    <source>
        <dbReference type="ARBA" id="ARBA00022475"/>
    </source>
</evidence>
<dbReference type="AlphaFoldDB" id="Q8KVZ2"/>
<dbReference type="SMART" id="SM00382">
    <property type="entry name" value="AAA"/>
    <property type="match status" value="1"/>
</dbReference>
<dbReference type="RefSeq" id="WP_011102897.1">
    <property type="nucleotide sequence ID" value="NC_004574.1"/>
</dbReference>
<evidence type="ECO:0000256" key="5">
    <source>
        <dbReference type="ARBA" id="ARBA00022496"/>
    </source>
</evidence>
<dbReference type="GO" id="GO:0005886">
    <property type="term" value="C:plasma membrane"/>
    <property type="evidence" value="ECO:0007669"/>
    <property type="project" value="UniProtKB-SubCell"/>
</dbReference>
<accession>Q8KVZ2</accession>
<dbReference type="PANTHER" id="PTHR42771">
    <property type="entry name" value="IRON(3+)-HYDROXAMATE IMPORT ATP-BINDING PROTEIN FHUC"/>
    <property type="match status" value="1"/>
</dbReference>
<keyword evidence="6" id="KW-0547">Nucleotide-binding</keyword>
<dbReference type="GO" id="GO:0005524">
    <property type="term" value="F:ATP binding"/>
    <property type="evidence" value="ECO:0007669"/>
    <property type="project" value="UniProtKB-KW"/>
</dbReference>
<evidence type="ECO:0000313" key="12">
    <source>
        <dbReference type="EMBL" id="AAN05271.1"/>
    </source>
</evidence>
<dbReference type="InterPro" id="IPR027417">
    <property type="entry name" value="P-loop_NTPase"/>
</dbReference>
<geneLocation type="plasmid" evidence="12">
    <name>pSD25</name>
</geneLocation>
<evidence type="ECO:0000256" key="6">
    <source>
        <dbReference type="ARBA" id="ARBA00022741"/>
    </source>
</evidence>
<dbReference type="FunFam" id="3.40.50.300:FF:000134">
    <property type="entry name" value="Iron-enterobactin ABC transporter ATP-binding protein"/>
    <property type="match status" value="1"/>
</dbReference>
<keyword evidence="7" id="KW-0067">ATP-binding</keyword>
<dbReference type="EMBL" id="AF416331">
    <property type="protein sequence ID" value="AAN05271.1"/>
    <property type="molecule type" value="Genomic_DNA"/>
</dbReference>
<keyword evidence="8" id="KW-0408">Iron</keyword>
<keyword evidence="3" id="KW-0813">Transport</keyword>
<dbReference type="CDD" id="cd03214">
    <property type="entry name" value="ABC_Iron-Siderophores_B12_Hemin"/>
    <property type="match status" value="1"/>
</dbReference>
<keyword evidence="10" id="KW-0472">Membrane</keyword>
<keyword evidence="5" id="KW-0410">Iron transport</keyword>
<protein>
    <submittedName>
        <fullName evidence="12">RC198</fullName>
    </submittedName>
</protein>
<dbReference type="InterPro" id="IPR003593">
    <property type="entry name" value="AAA+_ATPase"/>
</dbReference>
<evidence type="ECO:0000256" key="7">
    <source>
        <dbReference type="ARBA" id="ARBA00022840"/>
    </source>
</evidence>
<evidence type="ECO:0000256" key="9">
    <source>
        <dbReference type="ARBA" id="ARBA00023065"/>
    </source>
</evidence>
<dbReference type="Pfam" id="PF00005">
    <property type="entry name" value="ABC_tran"/>
    <property type="match status" value="1"/>
</dbReference>
<dbReference type="GO" id="GO:0006826">
    <property type="term" value="P:iron ion transport"/>
    <property type="evidence" value="ECO:0007669"/>
    <property type="project" value="UniProtKB-KW"/>
</dbReference>
<evidence type="ECO:0000256" key="3">
    <source>
        <dbReference type="ARBA" id="ARBA00022448"/>
    </source>
</evidence>
<evidence type="ECO:0000256" key="2">
    <source>
        <dbReference type="ARBA" id="ARBA00005417"/>
    </source>
</evidence>